<dbReference type="Gene3D" id="3.40.630.10">
    <property type="entry name" value="Zn peptidases"/>
    <property type="match status" value="2"/>
</dbReference>
<dbReference type="InterPro" id="IPR052030">
    <property type="entry name" value="Peptidase_M20/M20A_hydrolases"/>
</dbReference>
<evidence type="ECO:0008006" key="4">
    <source>
        <dbReference type="Google" id="ProtNLM"/>
    </source>
</evidence>
<dbReference type="PANTHER" id="PTHR30575">
    <property type="entry name" value="PEPTIDASE M20"/>
    <property type="match status" value="1"/>
</dbReference>
<dbReference type="PANTHER" id="PTHR30575:SF0">
    <property type="entry name" value="XAA-ARG DIPEPTIDASE"/>
    <property type="match status" value="1"/>
</dbReference>
<dbReference type="Pfam" id="PF01546">
    <property type="entry name" value="Peptidase_M20"/>
    <property type="match status" value="1"/>
</dbReference>
<dbReference type="SUPFAM" id="SSF55031">
    <property type="entry name" value="Bacterial exopeptidase dimerisation domain"/>
    <property type="match status" value="1"/>
</dbReference>
<comment type="similarity">
    <text evidence="1">Belongs to the peptidase M20A family.</text>
</comment>
<comment type="caution">
    <text evidence="2">The sequence shown here is derived from an EMBL/GenBank/DDBJ whole genome shotgun (WGS) entry which is preliminary data.</text>
</comment>
<proteinExistence type="inferred from homology"/>
<evidence type="ECO:0000256" key="1">
    <source>
        <dbReference type="ARBA" id="ARBA00006247"/>
    </source>
</evidence>
<dbReference type="InterPro" id="IPR036264">
    <property type="entry name" value="Bact_exopeptidase_dim_dom"/>
</dbReference>
<accession>A0ABR4FZQ5</accession>
<dbReference type="InterPro" id="IPR002933">
    <property type="entry name" value="Peptidase_M20"/>
</dbReference>
<dbReference type="SUPFAM" id="SSF53187">
    <property type="entry name" value="Zn-dependent exopeptidases"/>
    <property type="match status" value="1"/>
</dbReference>
<evidence type="ECO:0000313" key="3">
    <source>
        <dbReference type="Proteomes" id="UP001610563"/>
    </source>
</evidence>
<name>A0ABR4FZQ5_9EURO</name>
<gene>
    <name evidence="2" type="ORF">BJX66DRAFT_326877</name>
</gene>
<keyword evidence="3" id="KW-1185">Reference proteome</keyword>
<organism evidence="2 3">
    <name type="scientific">Aspergillus keveii</name>
    <dbReference type="NCBI Taxonomy" id="714993"/>
    <lineage>
        <taxon>Eukaryota</taxon>
        <taxon>Fungi</taxon>
        <taxon>Dikarya</taxon>
        <taxon>Ascomycota</taxon>
        <taxon>Pezizomycotina</taxon>
        <taxon>Eurotiomycetes</taxon>
        <taxon>Eurotiomycetidae</taxon>
        <taxon>Eurotiales</taxon>
        <taxon>Aspergillaceae</taxon>
        <taxon>Aspergillus</taxon>
        <taxon>Aspergillus subgen. Nidulantes</taxon>
    </lineage>
</organism>
<dbReference type="EMBL" id="JBFTWV010000074">
    <property type="protein sequence ID" value="KAL2788746.1"/>
    <property type="molecule type" value="Genomic_DNA"/>
</dbReference>
<reference evidence="2 3" key="1">
    <citation type="submission" date="2024-07" db="EMBL/GenBank/DDBJ databases">
        <title>Section-level genome sequencing and comparative genomics of Aspergillus sections Usti and Cavernicolus.</title>
        <authorList>
            <consortium name="Lawrence Berkeley National Laboratory"/>
            <person name="Nybo J.L."/>
            <person name="Vesth T.C."/>
            <person name="Theobald S."/>
            <person name="Frisvad J.C."/>
            <person name="Larsen T.O."/>
            <person name="Kjaerboelling I."/>
            <person name="Rothschild-Mancinelli K."/>
            <person name="Lyhne E.K."/>
            <person name="Kogle M.E."/>
            <person name="Barry K."/>
            <person name="Clum A."/>
            <person name="Na H."/>
            <person name="Ledsgaard L."/>
            <person name="Lin J."/>
            <person name="Lipzen A."/>
            <person name="Kuo A."/>
            <person name="Riley R."/>
            <person name="Mondo S."/>
            <person name="Labutti K."/>
            <person name="Haridas S."/>
            <person name="Pangalinan J."/>
            <person name="Salamov A.A."/>
            <person name="Simmons B.A."/>
            <person name="Magnuson J.K."/>
            <person name="Chen J."/>
            <person name="Drula E."/>
            <person name="Henrissat B."/>
            <person name="Wiebenga A."/>
            <person name="Lubbers R.J."/>
            <person name="Gomes A.C."/>
            <person name="Makela M.R."/>
            <person name="Stajich J."/>
            <person name="Grigoriev I.V."/>
            <person name="Mortensen U.H."/>
            <person name="De Vries R.P."/>
            <person name="Baker S.E."/>
            <person name="Andersen M.R."/>
        </authorList>
    </citation>
    <scope>NUCLEOTIDE SEQUENCE [LARGE SCALE GENOMIC DNA]</scope>
    <source>
        <strain evidence="2 3">CBS 209.92</strain>
    </source>
</reference>
<dbReference type="Proteomes" id="UP001610563">
    <property type="component" value="Unassembled WGS sequence"/>
</dbReference>
<sequence length="336" mass="35788">MKVHLSVHPVMAEYFLIYENPEPYYKEFQAHDNICSLLERLGYKAEFGSGGNLEDSGHHHACGHNLIATSPITAFLTLAGLICSGNIEGRVHLLGTPAEESGGDKIDLLNAGAYRGVDACLMGHPGPLGSGNDGISCPTSPWAGVNALDASVALPLIKRVHGIILHGGEHANIIPEIASMEFYARSDSSQSLQELCARLEGCFNGAALATGCTVDFEWDPMYIELKSNQPLGGALTTNMRAFGSKFVAFSKEGVIGGSTGQGNVMHEIHGIYCSFAIGLDGVEVWPHTPEFAAAAGTKQAFQRGLDCAKGLAATGFQVLTDLKFRDAVPQSHIYDR</sequence>
<protein>
    <recommendedName>
        <fullName evidence="4">Amidohydrolase</fullName>
    </recommendedName>
</protein>
<evidence type="ECO:0000313" key="2">
    <source>
        <dbReference type="EMBL" id="KAL2788746.1"/>
    </source>
</evidence>